<dbReference type="CDD" id="cd01068">
    <property type="entry name" value="globin_sensor"/>
    <property type="match status" value="1"/>
</dbReference>
<dbReference type="InterPro" id="IPR044398">
    <property type="entry name" value="Globin-sensor_dom"/>
</dbReference>
<dbReference type="Pfam" id="PF11563">
    <property type="entry name" value="Protoglobin"/>
    <property type="match status" value="1"/>
</dbReference>
<feature type="region of interest" description="Disordered" evidence="5">
    <location>
        <begin position="312"/>
        <end position="332"/>
    </location>
</feature>
<comment type="similarity">
    <text evidence="2">Belongs to the methyl-accepting chemotaxis (MCP) protein family.</text>
</comment>
<dbReference type="GO" id="GO:0016020">
    <property type="term" value="C:membrane"/>
    <property type="evidence" value="ECO:0007669"/>
    <property type="project" value="InterPro"/>
</dbReference>
<reference evidence="8" key="1">
    <citation type="journal article" date="2015" name="J. Biotechnol.">
        <title>Complete genome sequence of Haloferax gibbonsii strain ARA6, a potential producer of polyhydroxyalkanoates and halocins isolated from Araruama, Rio de Janeiro, Brasil.</title>
        <authorList>
            <person name="Pinto L.H."/>
            <person name="D'Alincourt Carvalho-Assef A.P."/>
            <person name="Vieira R.P."/>
            <person name="Clementino M.M."/>
            <person name="Albano R.M."/>
        </authorList>
    </citation>
    <scope>NUCLEOTIDE SEQUENCE [LARGE SCALE GENOMIC DNA]</scope>
    <source>
        <strain evidence="8">ARA6</strain>
    </source>
</reference>
<dbReference type="CDD" id="cd11386">
    <property type="entry name" value="MCP_signal"/>
    <property type="match status" value="1"/>
</dbReference>
<dbReference type="InterPro" id="IPR004089">
    <property type="entry name" value="MCPsignal_dom"/>
</dbReference>
<dbReference type="SUPFAM" id="SSF46458">
    <property type="entry name" value="Globin-like"/>
    <property type="match status" value="1"/>
</dbReference>
<gene>
    <name evidence="7" type="ORF">ABY42_07230</name>
</gene>
<proteinExistence type="inferred from homology"/>
<accession>A0A0K1ISL7</accession>
<dbReference type="Gene3D" id="1.10.287.950">
    <property type="entry name" value="Methyl-accepting chemotaxis protein"/>
    <property type="match status" value="1"/>
</dbReference>
<dbReference type="SMART" id="SM00283">
    <property type="entry name" value="MA"/>
    <property type="match status" value="1"/>
</dbReference>
<dbReference type="InterPro" id="IPR009050">
    <property type="entry name" value="Globin-like_sf"/>
</dbReference>
<dbReference type="PANTHER" id="PTHR32089">
    <property type="entry name" value="METHYL-ACCEPTING CHEMOTAXIS PROTEIN MCPB"/>
    <property type="match status" value="1"/>
</dbReference>
<dbReference type="Gene3D" id="1.10.490.10">
    <property type="entry name" value="Globins"/>
    <property type="match status" value="1"/>
</dbReference>
<dbReference type="GO" id="GO:0007165">
    <property type="term" value="P:signal transduction"/>
    <property type="evidence" value="ECO:0007669"/>
    <property type="project" value="UniProtKB-KW"/>
</dbReference>
<evidence type="ECO:0000256" key="1">
    <source>
        <dbReference type="ARBA" id="ARBA00023224"/>
    </source>
</evidence>
<feature type="domain" description="Methyl-accepting transducer" evidence="6">
    <location>
        <begin position="262"/>
        <end position="498"/>
    </location>
</feature>
<evidence type="ECO:0000256" key="2">
    <source>
        <dbReference type="ARBA" id="ARBA00029447"/>
    </source>
</evidence>
<evidence type="ECO:0000256" key="3">
    <source>
        <dbReference type="PROSITE-ProRule" id="PRU00284"/>
    </source>
</evidence>
<dbReference type="GO" id="GO:0020037">
    <property type="term" value="F:heme binding"/>
    <property type="evidence" value="ECO:0007669"/>
    <property type="project" value="InterPro"/>
</dbReference>
<dbReference type="InterPro" id="IPR012292">
    <property type="entry name" value="Globin/Proto"/>
</dbReference>
<dbReference type="AlphaFoldDB" id="A0A0K1ISL7"/>
<keyword evidence="4" id="KW-0175">Coiled coil</keyword>
<dbReference type="KEGG" id="hgi:ABY42_07230"/>
<feature type="compositionally biased region" description="Gly residues" evidence="5">
    <location>
        <begin position="532"/>
        <end position="544"/>
    </location>
</feature>
<evidence type="ECO:0000256" key="4">
    <source>
        <dbReference type="SAM" id="Coils"/>
    </source>
</evidence>
<dbReference type="EMBL" id="CP011947">
    <property type="protein sequence ID" value="AKU07542.1"/>
    <property type="molecule type" value="Genomic_DNA"/>
</dbReference>
<dbReference type="PANTHER" id="PTHR32089:SF112">
    <property type="entry name" value="LYSOZYME-LIKE PROTEIN-RELATED"/>
    <property type="match status" value="1"/>
</dbReference>
<dbReference type="Proteomes" id="UP000066124">
    <property type="component" value="Chromosome"/>
</dbReference>
<dbReference type="SUPFAM" id="SSF58104">
    <property type="entry name" value="Methyl-accepting chemotaxis protein (MCP) signaling domain"/>
    <property type="match status" value="1"/>
</dbReference>
<dbReference type="GO" id="GO:0019825">
    <property type="term" value="F:oxygen binding"/>
    <property type="evidence" value="ECO:0007669"/>
    <property type="project" value="InterPro"/>
</dbReference>
<organism evidence="7 8">
    <name type="scientific">Haloferax gibbonsii</name>
    <dbReference type="NCBI Taxonomy" id="35746"/>
    <lineage>
        <taxon>Archaea</taxon>
        <taxon>Methanobacteriati</taxon>
        <taxon>Methanobacteriota</taxon>
        <taxon>Stenosarchaea group</taxon>
        <taxon>Halobacteria</taxon>
        <taxon>Halobacteriales</taxon>
        <taxon>Haloferacaceae</taxon>
        <taxon>Haloferax</taxon>
    </lineage>
</organism>
<evidence type="ECO:0000313" key="7">
    <source>
        <dbReference type="EMBL" id="AKU07542.1"/>
    </source>
</evidence>
<keyword evidence="1 3" id="KW-0807">Transducer</keyword>
<name>A0A0K1ISL7_HALGI</name>
<dbReference type="GO" id="GO:0004888">
    <property type="term" value="F:transmembrane signaling receptor activity"/>
    <property type="evidence" value="ECO:0007669"/>
    <property type="project" value="InterPro"/>
</dbReference>
<evidence type="ECO:0000313" key="8">
    <source>
        <dbReference type="Proteomes" id="UP000066124"/>
    </source>
</evidence>
<dbReference type="PROSITE" id="PS50111">
    <property type="entry name" value="CHEMOTAXIS_TRANSDUC_2"/>
    <property type="match status" value="1"/>
</dbReference>
<dbReference type="Pfam" id="PF00015">
    <property type="entry name" value="MCPsignal"/>
    <property type="match status" value="1"/>
</dbReference>
<dbReference type="InterPro" id="IPR004090">
    <property type="entry name" value="Chemotax_Me-accpt_rcpt"/>
</dbReference>
<protein>
    <submittedName>
        <fullName evidence="7">Transducer protein HemAT</fullName>
    </submittedName>
</protein>
<dbReference type="PATRIC" id="fig|35746.4.peg.1538"/>
<evidence type="ECO:0000259" key="6">
    <source>
        <dbReference type="PROSITE" id="PS50111"/>
    </source>
</evidence>
<dbReference type="RefSeq" id="WP_050459062.1">
    <property type="nucleotide sequence ID" value="NZ_CP011947.1"/>
</dbReference>
<dbReference type="PRINTS" id="PR00260">
    <property type="entry name" value="CHEMTRNSDUCR"/>
</dbReference>
<dbReference type="GO" id="GO:0006935">
    <property type="term" value="P:chemotaxis"/>
    <property type="evidence" value="ECO:0007669"/>
    <property type="project" value="InterPro"/>
</dbReference>
<evidence type="ECO:0000256" key="5">
    <source>
        <dbReference type="SAM" id="MobiDB-lite"/>
    </source>
</evidence>
<feature type="region of interest" description="Disordered" evidence="5">
    <location>
        <begin position="532"/>
        <end position="588"/>
    </location>
</feature>
<feature type="coiled-coil region" evidence="4">
    <location>
        <begin position="340"/>
        <end position="367"/>
    </location>
</feature>
<sequence>MTNSSAPVDANARARVDGDALLSELDIDAAEIDRRKSFVRLSAADERRLSDLQPLFDEFADEFAAEFYDHLGEHAAATTFFGRSTKNTEMLQADQAAYLRELGRGEYGEDYFAKRARIGKLHDMIDLGPKFYLGAYSVYYEGILGAVADEVKAEFTGGGRTVGDESGADGDGAGDAEDGGGLLSGLLGGAAGVSGGLRGGDDRVEDAVDEVVARILPVLKLLSLDQQVAMETYIHSYSQAAREAAERRRALANEVEADVSEPVESLLRTSEEVTERTDDIETTARAQADDMATVAAEVSDMSATVEEIAATAEEVERTSADAATRAAEGEDAADEAIDVMRDVSEAAETASEDVQQLHDQIAEIDEVLDAINDIAEQTNLLALNASIEAARAGDAGEGFAVVASEVKNLAEESQARAAEVEGTVGNIQSEARETIESLSQTTGRLYDGIDRGEDVMRSLSDISAAVEQATVGVGEVASATDDQAESAEQIAGMVDDATERATAVSDQIGEIADANRSQTEQVLSIRDAAARLGGGETGGAGGAGTPLEPNSDTPTTGGVDGPPAGVLDESGFDEPPSRRLSNDGGTSE</sequence>
<dbReference type="InterPro" id="IPR039379">
    <property type="entry name" value="Protoglobin_sensor_dom"/>
</dbReference>
<dbReference type="GeneID" id="25245740"/>